<comment type="similarity">
    <text evidence="2">Belongs to the major facilitator superfamily. Monocarboxylate porter (TC 2.A.1.13) family.</text>
</comment>
<evidence type="ECO:0000256" key="1">
    <source>
        <dbReference type="ARBA" id="ARBA00004141"/>
    </source>
</evidence>
<dbReference type="PROSITE" id="PS50850">
    <property type="entry name" value="MFS"/>
    <property type="match status" value="1"/>
</dbReference>
<feature type="transmembrane region" description="Helical" evidence="7">
    <location>
        <begin position="60"/>
        <end position="87"/>
    </location>
</feature>
<name>A0A7C8IU76_9PEZI</name>
<feature type="transmembrane region" description="Helical" evidence="7">
    <location>
        <begin position="218"/>
        <end position="238"/>
    </location>
</feature>
<feature type="transmembrane region" description="Helical" evidence="7">
    <location>
        <begin position="302"/>
        <end position="321"/>
    </location>
</feature>
<organism evidence="9 10">
    <name type="scientific">Xylaria multiplex</name>
    <dbReference type="NCBI Taxonomy" id="323545"/>
    <lineage>
        <taxon>Eukaryota</taxon>
        <taxon>Fungi</taxon>
        <taxon>Dikarya</taxon>
        <taxon>Ascomycota</taxon>
        <taxon>Pezizomycotina</taxon>
        <taxon>Sordariomycetes</taxon>
        <taxon>Xylariomycetidae</taxon>
        <taxon>Xylariales</taxon>
        <taxon>Xylariaceae</taxon>
        <taxon>Xylaria</taxon>
    </lineage>
</organism>
<reference evidence="9 10" key="1">
    <citation type="submission" date="2019-12" db="EMBL/GenBank/DDBJ databases">
        <title>Draft genome sequence of the ascomycete Xylaria multiplex DSM 110363.</title>
        <authorList>
            <person name="Buettner E."/>
            <person name="Kellner H."/>
        </authorList>
    </citation>
    <scope>NUCLEOTIDE SEQUENCE [LARGE SCALE GENOMIC DNA]</scope>
    <source>
        <strain evidence="9 10">DSM 110363</strain>
    </source>
</reference>
<dbReference type="PANTHER" id="PTHR11360:SF224">
    <property type="entry name" value="MAJOR FACILITATOR SUPERFAMILY (MFS) PROFILE DOMAIN-CONTAINING PROTEIN-RELATED"/>
    <property type="match status" value="1"/>
</dbReference>
<dbReference type="OrthoDB" id="5667at2759"/>
<feature type="transmembrane region" description="Helical" evidence="7">
    <location>
        <begin position="333"/>
        <end position="352"/>
    </location>
</feature>
<keyword evidence="3" id="KW-0813">Transport</keyword>
<feature type="transmembrane region" description="Helical" evidence="7">
    <location>
        <begin position="187"/>
        <end position="211"/>
    </location>
</feature>
<accession>A0A7C8IU76</accession>
<dbReference type="InterPro" id="IPR020846">
    <property type="entry name" value="MFS_dom"/>
</dbReference>
<feature type="transmembrane region" description="Helical" evidence="7">
    <location>
        <begin position="393"/>
        <end position="416"/>
    </location>
</feature>
<evidence type="ECO:0000256" key="6">
    <source>
        <dbReference type="ARBA" id="ARBA00023136"/>
    </source>
</evidence>
<feature type="transmembrane region" description="Helical" evidence="7">
    <location>
        <begin position="268"/>
        <end position="290"/>
    </location>
</feature>
<feature type="domain" description="Major facilitator superfamily (MFS) profile" evidence="8">
    <location>
        <begin position="267"/>
        <end position="465"/>
    </location>
</feature>
<dbReference type="GO" id="GO:0016020">
    <property type="term" value="C:membrane"/>
    <property type="evidence" value="ECO:0007669"/>
    <property type="project" value="UniProtKB-SubCell"/>
</dbReference>
<dbReference type="AlphaFoldDB" id="A0A7C8IU76"/>
<evidence type="ECO:0000313" key="10">
    <source>
        <dbReference type="Proteomes" id="UP000481858"/>
    </source>
</evidence>
<dbReference type="Pfam" id="PF07690">
    <property type="entry name" value="MFS_1"/>
    <property type="match status" value="1"/>
</dbReference>
<keyword evidence="6 7" id="KW-0472">Membrane</keyword>
<keyword evidence="5 7" id="KW-1133">Transmembrane helix</keyword>
<feature type="transmembrane region" description="Helical" evidence="7">
    <location>
        <begin position="428"/>
        <end position="452"/>
    </location>
</feature>
<evidence type="ECO:0000256" key="7">
    <source>
        <dbReference type="SAM" id="Phobius"/>
    </source>
</evidence>
<dbReference type="PANTHER" id="PTHR11360">
    <property type="entry name" value="MONOCARBOXYLATE TRANSPORTER"/>
    <property type="match status" value="1"/>
</dbReference>
<dbReference type="InterPro" id="IPR036259">
    <property type="entry name" value="MFS_trans_sf"/>
</dbReference>
<evidence type="ECO:0000313" key="9">
    <source>
        <dbReference type="EMBL" id="KAF2966562.1"/>
    </source>
</evidence>
<sequence length="465" mass="49502">MEPPAPLNANPPTEMYHVEKTAVLHAPDGPNIDSSISPDPDLNPELAMDLPPLDTSPRGWLTVVGGFACLFVSFGWATCIGVFQAYYTTHQLANYSTSAIGWIPSVETFFLFLGVPIFGGLFDHLGPTILLVIGTVLHVGGLLGLANCQTYVQIFFAQGVVSAMGTGAIFVAGTTAVGTWFRDRRGLALGLVSAGSAIGAVIGTAVIPVLFDGIGFPWTMRAVALTYFVLMIVAIATISRRPQAASHSPVPFHISQLVPVPLLKSGPVLALAIACFFYFFGVFIPYNFIVIEAQDDGDGERLANNLLVILSATSTVGRVMPGWLGDRYGRFNATIAFTLFSVVLALGLWIGAPWRTGRIAFAALYGFGSGTFVSMVPTLVAQICPDMSQLGTYLGAVYIVIAPSVLINQPIAGALAASGERDERDSYVWLKVFCGLVMFLGVLGFVAARAAYLGHSGKPWKWVKA</sequence>
<evidence type="ECO:0000256" key="5">
    <source>
        <dbReference type="ARBA" id="ARBA00022989"/>
    </source>
</evidence>
<evidence type="ECO:0000256" key="4">
    <source>
        <dbReference type="ARBA" id="ARBA00022692"/>
    </source>
</evidence>
<keyword evidence="4 7" id="KW-0812">Transmembrane</keyword>
<evidence type="ECO:0000259" key="8">
    <source>
        <dbReference type="PROSITE" id="PS50850"/>
    </source>
</evidence>
<comment type="subcellular location">
    <subcellularLocation>
        <location evidence="1">Membrane</location>
        <topology evidence="1">Multi-pass membrane protein</topology>
    </subcellularLocation>
</comment>
<dbReference type="InterPro" id="IPR050327">
    <property type="entry name" value="Proton-linked_MCT"/>
</dbReference>
<feature type="transmembrane region" description="Helical" evidence="7">
    <location>
        <begin position="359"/>
        <end position="381"/>
    </location>
</feature>
<dbReference type="InterPro" id="IPR011701">
    <property type="entry name" value="MFS"/>
</dbReference>
<evidence type="ECO:0000256" key="2">
    <source>
        <dbReference type="ARBA" id="ARBA00006727"/>
    </source>
</evidence>
<dbReference type="Proteomes" id="UP000481858">
    <property type="component" value="Unassembled WGS sequence"/>
</dbReference>
<feature type="transmembrane region" description="Helical" evidence="7">
    <location>
        <begin position="160"/>
        <end position="181"/>
    </location>
</feature>
<dbReference type="GO" id="GO:0022857">
    <property type="term" value="F:transmembrane transporter activity"/>
    <property type="evidence" value="ECO:0007669"/>
    <property type="project" value="InterPro"/>
</dbReference>
<evidence type="ECO:0000256" key="3">
    <source>
        <dbReference type="ARBA" id="ARBA00022448"/>
    </source>
</evidence>
<proteinExistence type="inferred from homology"/>
<dbReference type="InParanoid" id="A0A7C8IU76"/>
<protein>
    <recommendedName>
        <fullName evidence="8">Major facilitator superfamily (MFS) profile domain-containing protein</fullName>
    </recommendedName>
</protein>
<dbReference type="Gene3D" id="1.20.1250.20">
    <property type="entry name" value="MFS general substrate transporter like domains"/>
    <property type="match status" value="2"/>
</dbReference>
<dbReference type="EMBL" id="WUBL01000086">
    <property type="protein sequence ID" value="KAF2966562.1"/>
    <property type="molecule type" value="Genomic_DNA"/>
</dbReference>
<gene>
    <name evidence="9" type="ORF">GQX73_g6994</name>
</gene>
<dbReference type="SUPFAM" id="SSF103473">
    <property type="entry name" value="MFS general substrate transporter"/>
    <property type="match status" value="1"/>
</dbReference>
<comment type="caution">
    <text evidence="9">The sequence shown here is derived from an EMBL/GenBank/DDBJ whole genome shotgun (WGS) entry which is preliminary data.</text>
</comment>
<keyword evidence="10" id="KW-1185">Reference proteome</keyword>
<feature type="transmembrane region" description="Helical" evidence="7">
    <location>
        <begin position="128"/>
        <end position="148"/>
    </location>
</feature>
<feature type="transmembrane region" description="Helical" evidence="7">
    <location>
        <begin position="99"/>
        <end position="122"/>
    </location>
</feature>